<comment type="subcellular location">
    <subcellularLocation>
        <location evidence="1 4">Secreted</location>
    </subcellularLocation>
</comment>
<dbReference type="RefSeq" id="XP_053056882.1">
    <property type="nucleotide sequence ID" value="XM_053200907.1"/>
</dbReference>
<dbReference type="InterPro" id="IPR000975">
    <property type="entry name" value="IL-1_fam"/>
</dbReference>
<evidence type="ECO:0000256" key="1">
    <source>
        <dbReference type="ARBA" id="ARBA00004613"/>
    </source>
</evidence>
<proteinExistence type="inferred from homology"/>
<evidence type="ECO:0000256" key="3">
    <source>
        <dbReference type="ARBA" id="ARBA00022525"/>
    </source>
</evidence>
<dbReference type="GeneID" id="106978166"/>
<dbReference type="SMART" id="SM00125">
    <property type="entry name" value="IL1"/>
    <property type="match status" value="1"/>
</dbReference>
<organism evidence="5 6">
    <name type="scientific">Acinonyx jubatus</name>
    <name type="common">Cheetah</name>
    <dbReference type="NCBI Taxonomy" id="32536"/>
    <lineage>
        <taxon>Eukaryota</taxon>
        <taxon>Metazoa</taxon>
        <taxon>Chordata</taxon>
        <taxon>Craniata</taxon>
        <taxon>Vertebrata</taxon>
        <taxon>Euteleostomi</taxon>
        <taxon>Mammalia</taxon>
        <taxon>Eutheria</taxon>
        <taxon>Laurasiatheria</taxon>
        <taxon>Carnivora</taxon>
        <taxon>Feliformia</taxon>
        <taxon>Felidae</taxon>
        <taxon>Felinae</taxon>
        <taxon>Acinonyx</taxon>
    </lineage>
</organism>
<protein>
    <recommendedName>
        <fullName evidence="4">Interleukin-1</fullName>
    </recommendedName>
</protein>
<keyword evidence="3 4" id="KW-0964">Secreted</keyword>
<dbReference type="SUPFAM" id="SSF50353">
    <property type="entry name" value="Cytokine"/>
    <property type="match status" value="1"/>
</dbReference>
<evidence type="ECO:0000313" key="5">
    <source>
        <dbReference type="Proteomes" id="UP001652583"/>
    </source>
</evidence>
<dbReference type="Proteomes" id="UP001652583">
    <property type="component" value="Chromosome A3"/>
</dbReference>
<comment type="similarity">
    <text evidence="2 4">Belongs to the IL-1 family.</text>
</comment>
<accession>A0ABM3NBS9</accession>
<evidence type="ECO:0000313" key="6">
    <source>
        <dbReference type="RefSeq" id="XP_053056882.1"/>
    </source>
</evidence>
<dbReference type="InterPro" id="IPR003297">
    <property type="entry name" value="IL-1RA/IL-36"/>
</dbReference>
<dbReference type="Pfam" id="PF00340">
    <property type="entry name" value="IL1"/>
    <property type="match status" value="1"/>
</dbReference>
<keyword evidence="5" id="KW-1185">Reference proteome</keyword>
<dbReference type="PRINTS" id="PR01360">
    <property type="entry name" value="INTRLEUKIN1X"/>
</dbReference>
<reference evidence="6" key="1">
    <citation type="submission" date="2025-08" db="UniProtKB">
        <authorList>
            <consortium name="RefSeq"/>
        </authorList>
    </citation>
    <scope>IDENTIFICATION</scope>
    <source>
        <tissue evidence="6">Blood</tissue>
    </source>
</reference>
<dbReference type="InterPro" id="IPR008996">
    <property type="entry name" value="IL1/FGF"/>
</dbReference>
<evidence type="ECO:0000256" key="2">
    <source>
        <dbReference type="ARBA" id="ARBA00010448"/>
    </source>
</evidence>
<name>A0ABM3NBS9_ACIJB</name>
<dbReference type="Gene3D" id="2.80.10.50">
    <property type="match status" value="1"/>
</dbReference>
<dbReference type="PRINTS" id="PR00264">
    <property type="entry name" value="INTERLEUKIN1"/>
</dbReference>
<dbReference type="PANTHER" id="PTHR10078">
    <property type="entry name" value="INTERLEUKIN-1 FAMILY MEMBER"/>
    <property type="match status" value="1"/>
</dbReference>
<evidence type="ECO:0000256" key="4">
    <source>
        <dbReference type="RuleBase" id="RU003753"/>
    </source>
</evidence>
<sequence>MVTQPVPLSPQGSPSQLSLLGPLAAHMRSFRAPLCRRGEVIELGAQGPAPSLFPLTQLPLYAIFSILSLCSSRGRRGWWCVRKWLQLRRLKNGQAGTSYIPRPKIPLKSKMLVSTHMERFSRRINKDQSPRIAGMCSLPMARYYTIKDADQKALYLRGDQLLVGDPSADDCCAEKICILPNRGLDRTKVPIFLGLQGGSRCLACVETEEGPSLKLEDVNIEDLYKGGEQATRFTFFQRSLGSAFRLEAAAWPGWFLCGPAEPQQPVRLAKESEPLACTEFYFEQSR</sequence>
<gene>
    <name evidence="6" type="primary">IL1F10</name>
</gene>
<dbReference type="PANTHER" id="PTHR10078:SF29">
    <property type="entry name" value="INTERLEUKIN-1 FAMILY MEMBER 10"/>
    <property type="match status" value="1"/>
</dbReference>